<dbReference type="SUPFAM" id="SSF53474">
    <property type="entry name" value="alpha/beta-Hydrolases"/>
    <property type="match status" value="1"/>
</dbReference>
<proteinExistence type="inferred from homology"/>
<dbReference type="EC" id="2.3.1.31" evidence="2"/>
<dbReference type="InterPro" id="IPR000073">
    <property type="entry name" value="AB_hydrolase_1"/>
</dbReference>
<dbReference type="PANTHER" id="PTHR32268">
    <property type="entry name" value="HOMOSERINE O-ACETYLTRANSFERASE"/>
    <property type="match status" value="1"/>
</dbReference>
<comment type="subcellular location">
    <subcellularLocation>
        <location evidence="2">Cytoplasm</location>
    </subcellularLocation>
</comment>
<dbReference type="UniPathway" id="UPA00051">
    <property type="reaction ID" value="UER00074"/>
</dbReference>
<dbReference type="Pfam" id="PF00561">
    <property type="entry name" value="Abhydrolase_1"/>
    <property type="match status" value="1"/>
</dbReference>
<evidence type="ECO:0000256" key="2">
    <source>
        <dbReference type="HAMAP-Rule" id="MF_00296"/>
    </source>
</evidence>
<protein>
    <recommendedName>
        <fullName evidence="2">Homoserine O-acetyltransferase</fullName>
        <shortName evidence="2">HAT</shortName>
        <ecNumber evidence="2">2.3.1.31</ecNumber>
    </recommendedName>
    <alternativeName>
        <fullName evidence="2">Homoserine transacetylase</fullName>
        <shortName evidence="2">HTA</shortName>
    </alternativeName>
</protein>
<dbReference type="RefSeq" id="WP_188816927.1">
    <property type="nucleotide sequence ID" value="NZ_BMOF01000013.1"/>
</dbReference>
<feature type="binding site" evidence="2">
    <location>
        <position position="340"/>
    </location>
    <ligand>
        <name>substrate</name>
    </ligand>
</feature>
<gene>
    <name evidence="5" type="primary">metX</name>
    <name evidence="2" type="synonym">metXA</name>
    <name evidence="5" type="ORF">GCM10007043_09420</name>
</gene>
<comment type="caution">
    <text evidence="2">Lacks conserved residue(s) required for the propagation of feature annotation.</text>
</comment>
<dbReference type="GO" id="GO:0005737">
    <property type="term" value="C:cytoplasm"/>
    <property type="evidence" value="ECO:0007669"/>
    <property type="project" value="UniProtKB-SubCell"/>
</dbReference>
<evidence type="ECO:0000313" key="6">
    <source>
        <dbReference type="Proteomes" id="UP000637720"/>
    </source>
</evidence>
<dbReference type="AlphaFoldDB" id="A0A8J3B8W6"/>
<dbReference type="HAMAP" id="MF_00296">
    <property type="entry name" value="MetX_acyltransf"/>
    <property type="match status" value="1"/>
</dbReference>
<organism evidence="5 6">
    <name type="scientific">Calditerricola satsumensis</name>
    <dbReference type="NCBI Taxonomy" id="373054"/>
    <lineage>
        <taxon>Bacteria</taxon>
        <taxon>Bacillati</taxon>
        <taxon>Bacillota</taxon>
        <taxon>Bacilli</taxon>
        <taxon>Bacillales</taxon>
        <taxon>Bacillaceae</taxon>
        <taxon>Calditerricola</taxon>
    </lineage>
</organism>
<keyword evidence="6" id="KW-1185">Reference proteome</keyword>
<evidence type="ECO:0000256" key="3">
    <source>
        <dbReference type="PIRSR" id="PIRSR000443-1"/>
    </source>
</evidence>
<dbReference type="InterPro" id="IPR008220">
    <property type="entry name" value="HAT_MetX-like"/>
</dbReference>
<dbReference type="PIRSF" id="PIRSF000443">
    <property type="entry name" value="Homoser_Ac_trans"/>
    <property type="match status" value="1"/>
</dbReference>
<evidence type="ECO:0000259" key="4">
    <source>
        <dbReference type="Pfam" id="PF00561"/>
    </source>
</evidence>
<comment type="subunit">
    <text evidence="2">Homodimer.</text>
</comment>
<feature type="binding site" evidence="2">
    <location>
        <position position="212"/>
    </location>
    <ligand>
        <name>substrate</name>
    </ligand>
</feature>
<dbReference type="Gene3D" id="3.40.50.1820">
    <property type="entry name" value="alpha/beta hydrolase"/>
    <property type="match status" value="1"/>
</dbReference>
<name>A0A8J3B8W6_9BACI</name>
<keyword evidence="2" id="KW-0012">Acyltransferase</keyword>
<keyword evidence="2" id="KW-0963">Cytoplasm</keyword>
<feature type="active site" evidence="2 3">
    <location>
        <position position="306"/>
    </location>
</feature>
<dbReference type="NCBIfam" id="TIGR01392">
    <property type="entry name" value="homoserO_Ac_trn"/>
    <property type="match status" value="1"/>
</dbReference>
<keyword evidence="1 2" id="KW-0808">Transferase</keyword>
<comment type="function">
    <text evidence="2">Transfers an acetyl group from acetyl-CoA to L-homoserine, forming acetyl-L-homoserine.</text>
</comment>
<sequence length="373" mass="40610">MDRHARNTLSIGSFQVECGAVLPEVTVAYETWGTLSPERDNVVLVCHALTGDARAARTPDGPGWWEGLIGPGRYIDTNRYFVIASNVLGGCYGTTGPSSTNPATGKPYGSAFPPVTIRDMVRVQARLLDALGIDRVLAVIGGSMGGMQVLEWGVMYPDRVGRLIPMATAAYLSATAIAYNDIGRQAILADPNWRGGDYYPGPGPEKGLAIARMVGMVTYRSVALFDERFGRSVRNGKAIHDPDVLFEVESYLRYQGEKLVRRFDANTYLLLLRAMDTHDIGRGRGGLDAALSRITAPVLFVGIEEDLLYPPAHLRDLAARLRRMGKDARVVEISTPYGHDGFLIELDQIGPHVRAFLAEAHVVAAKTASRQVV</sequence>
<dbReference type="InterPro" id="IPR029058">
    <property type="entry name" value="AB_hydrolase_fold"/>
</dbReference>
<comment type="catalytic activity">
    <reaction evidence="2">
        <text>L-homoserine + acetyl-CoA = O-acetyl-L-homoserine + CoA</text>
        <dbReference type="Rhea" id="RHEA:13701"/>
        <dbReference type="ChEBI" id="CHEBI:57287"/>
        <dbReference type="ChEBI" id="CHEBI:57288"/>
        <dbReference type="ChEBI" id="CHEBI:57476"/>
        <dbReference type="ChEBI" id="CHEBI:57716"/>
        <dbReference type="EC" id="2.3.1.31"/>
    </reaction>
</comment>
<feature type="active site" evidence="2 3">
    <location>
        <position position="339"/>
    </location>
</feature>
<comment type="caution">
    <text evidence="5">The sequence shown here is derived from an EMBL/GenBank/DDBJ whole genome shotgun (WGS) entry which is preliminary data.</text>
</comment>
<feature type="domain" description="AB hydrolase-1" evidence="4">
    <location>
        <begin position="41"/>
        <end position="342"/>
    </location>
</feature>
<dbReference type="PANTHER" id="PTHR32268:SF11">
    <property type="entry name" value="HOMOSERINE O-ACETYLTRANSFERASE"/>
    <property type="match status" value="1"/>
</dbReference>
<dbReference type="NCBIfam" id="NF001209">
    <property type="entry name" value="PRK00175.1"/>
    <property type="match status" value="1"/>
</dbReference>
<accession>A0A8J3B8W6</accession>
<keyword evidence="2" id="KW-0486">Methionine biosynthesis</keyword>
<keyword evidence="2" id="KW-0028">Amino-acid biosynthesis</keyword>
<dbReference type="GO" id="GO:0009086">
    <property type="term" value="P:methionine biosynthetic process"/>
    <property type="evidence" value="ECO:0007669"/>
    <property type="project" value="UniProtKB-UniRule"/>
</dbReference>
<dbReference type="EMBL" id="BMOF01000013">
    <property type="protein sequence ID" value="GGJ97664.1"/>
    <property type="molecule type" value="Genomic_DNA"/>
</dbReference>
<feature type="active site" description="Nucleophile" evidence="2 3">
    <location>
        <position position="143"/>
    </location>
</feature>
<reference evidence="5" key="2">
    <citation type="submission" date="2020-09" db="EMBL/GenBank/DDBJ databases">
        <authorList>
            <person name="Sun Q."/>
            <person name="Ohkuma M."/>
        </authorList>
    </citation>
    <scope>NUCLEOTIDE SEQUENCE</scope>
    <source>
        <strain evidence="5">JCM 14719</strain>
    </source>
</reference>
<dbReference type="GO" id="GO:0009092">
    <property type="term" value="P:homoserine metabolic process"/>
    <property type="evidence" value="ECO:0007669"/>
    <property type="project" value="TreeGrafter"/>
</dbReference>
<dbReference type="Proteomes" id="UP000637720">
    <property type="component" value="Unassembled WGS sequence"/>
</dbReference>
<dbReference type="GO" id="GO:0004414">
    <property type="term" value="F:homoserine O-acetyltransferase activity"/>
    <property type="evidence" value="ECO:0007669"/>
    <property type="project" value="UniProtKB-UniRule"/>
</dbReference>
<comment type="pathway">
    <text evidence="2">Amino-acid biosynthesis; L-methionine biosynthesis via de novo pathway; O-acetyl-L-homoserine from L-homoserine: step 1/1.</text>
</comment>
<comment type="similarity">
    <text evidence="2">Belongs to the AB hydrolase superfamily. MetX family.</text>
</comment>
<evidence type="ECO:0000256" key="1">
    <source>
        <dbReference type="ARBA" id="ARBA00022679"/>
    </source>
</evidence>
<reference evidence="5" key="1">
    <citation type="journal article" date="2014" name="Int. J. Syst. Evol. Microbiol.">
        <title>Complete genome sequence of Corynebacterium casei LMG S-19264T (=DSM 44701T), isolated from a smear-ripened cheese.</title>
        <authorList>
            <consortium name="US DOE Joint Genome Institute (JGI-PGF)"/>
            <person name="Walter F."/>
            <person name="Albersmeier A."/>
            <person name="Kalinowski J."/>
            <person name="Ruckert C."/>
        </authorList>
    </citation>
    <scope>NUCLEOTIDE SEQUENCE</scope>
    <source>
        <strain evidence="5">JCM 14719</strain>
    </source>
</reference>
<evidence type="ECO:0000313" key="5">
    <source>
        <dbReference type="EMBL" id="GGJ97664.1"/>
    </source>
</evidence>